<proteinExistence type="inferred from homology"/>
<evidence type="ECO:0000313" key="3">
    <source>
        <dbReference type="EMBL" id="KAA9165992.1"/>
    </source>
</evidence>
<dbReference type="SUPFAM" id="SSF54637">
    <property type="entry name" value="Thioesterase/thiol ester dehydrase-isomerase"/>
    <property type="match status" value="1"/>
</dbReference>
<gene>
    <name evidence="3" type="ORF">FPZ12_003305</name>
</gene>
<dbReference type="Proteomes" id="UP000319769">
    <property type="component" value="Unassembled WGS sequence"/>
</dbReference>
<evidence type="ECO:0000259" key="2">
    <source>
        <dbReference type="Pfam" id="PF01575"/>
    </source>
</evidence>
<dbReference type="OrthoDB" id="9801735at2"/>
<dbReference type="Pfam" id="PF01575">
    <property type="entry name" value="MaoC_dehydratas"/>
    <property type="match status" value="1"/>
</dbReference>
<sequence>MRIFNGIAELAGAVGEELGSSDWTVVDQERINAFAGATGDHQWIHVDVEKAATGPFGGTIAHGLLTLSMLPTFLHQIYRVDNVSMAVNYGLNKVRLPAPVPAGAKLRATSRLVEVTPLDGAVQAVLSTTIEIEDAPKPACVVESIVRYLS</sequence>
<protein>
    <submittedName>
        <fullName evidence="3">MaoC family dehydratase</fullName>
    </submittedName>
</protein>
<dbReference type="RefSeq" id="WP_144748689.1">
    <property type="nucleotide sequence ID" value="NZ_VMNW02000003.1"/>
</dbReference>
<comment type="caution">
    <text evidence="3">The sequence shown here is derived from an EMBL/GenBank/DDBJ whole genome shotgun (WGS) entry which is preliminary data.</text>
</comment>
<dbReference type="Gene3D" id="3.10.129.10">
    <property type="entry name" value="Hotdog Thioesterase"/>
    <property type="match status" value="1"/>
</dbReference>
<dbReference type="CDD" id="cd03450">
    <property type="entry name" value="NodN"/>
    <property type="match status" value="1"/>
</dbReference>
<dbReference type="PANTHER" id="PTHR42993">
    <property type="entry name" value="MAOC-LIKE DEHYDRATASE DOMAIN-CONTAINING PROTEIN"/>
    <property type="match status" value="1"/>
</dbReference>
<organism evidence="3 4">
    <name type="scientific">Amycolatopsis acidicola</name>
    <dbReference type="NCBI Taxonomy" id="2596893"/>
    <lineage>
        <taxon>Bacteria</taxon>
        <taxon>Bacillati</taxon>
        <taxon>Actinomycetota</taxon>
        <taxon>Actinomycetes</taxon>
        <taxon>Pseudonocardiales</taxon>
        <taxon>Pseudonocardiaceae</taxon>
        <taxon>Amycolatopsis</taxon>
    </lineage>
</organism>
<accession>A0A5N0VMJ0</accession>
<evidence type="ECO:0000256" key="1">
    <source>
        <dbReference type="ARBA" id="ARBA00005254"/>
    </source>
</evidence>
<evidence type="ECO:0000313" key="4">
    <source>
        <dbReference type="Proteomes" id="UP000319769"/>
    </source>
</evidence>
<dbReference type="InterPro" id="IPR029069">
    <property type="entry name" value="HotDog_dom_sf"/>
</dbReference>
<dbReference type="PANTHER" id="PTHR42993:SF1">
    <property type="entry name" value="MAOC-LIKE DEHYDRATASE DOMAIN-CONTAINING PROTEIN"/>
    <property type="match status" value="1"/>
</dbReference>
<feature type="domain" description="MaoC-like" evidence="2">
    <location>
        <begin position="12"/>
        <end position="130"/>
    </location>
</feature>
<dbReference type="AlphaFoldDB" id="A0A5N0VMJ0"/>
<keyword evidence="4" id="KW-1185">Reference proteome</keyword>
<dbReference type="InterPro" id="IPR039375">
    <property type="entry name" value="NodN-like"/>
</dbReference>
<comment type="similarity">
    <text evidence="1">Belongs to the enoyl-CoA hydratase/isomerase family.</text>
</comment>
<reference evidence="3" key="1">
    <citation type="submission" date="2019-09" db="EMBL/GenBank/DDBJ databases">
        <authorList>
            <person name="Teo W.F.A."/>
            <person name="Duangmal K."/>
        </authorList>
    </citation>
    <scope>NUCLEOTIDE SEQUENCE [LARGE SCALE GENOMIC DNA]</scope>
    <source>
        <strain evidence="3">K81G1</strain>
    </source>
</reference>
<dbReference type="EMBL" id="VMNW02000003">
    <property type="protein sequence ID" value="KAA9165992.1"/>
    <property type="molecule type" value="Genomic_DNA"/>
</dbReference>
<name>A0A5N0VMJ0_9PSEU</name>
<dbReference type="InterPro" id="IPR002539">
    <property type="entry name" value="MaoC-like_dom"/>
</dbReference>